<feature type="transmembrane region" description="Helical" evidence="11">
    <location>
        <begin position="248"/>
        <end position="273"/>
    </location>
</feature>
<evidence type="ECO:0000313" key="14">
    <source>
        <dbReference type="Proteomes" id="UP000232323"/>
    </source>
</evidence>
<sequence length="841" mass="94943">MNNCSVTICGFGALFKGVHFTDTEIWPMSGSAYERIRGEDFYRSDGPDPWLIDPNSSWYQIWWTVTVAAAFLTAFIEPLMLSFKSYPGLYPYDDAAAFAEYFLLAIFAADIVINFYLPVVERRRMKLITDLKLIRKKYCRKMFRVDLVGLVPWDLVAMALFEVESKDNKTASVLALLKWFKLVRCYRIFALFQFHEQHNKVVSQLMITLARNITPIYVQYIFSLYFSITTFATVGFGDFRPVSVVEVGFVICFMMFNVMSSAYIIGTITLLVVRSDERTREYRERMLAVNEYKLQHNIPKSLFESMTEHVELFFRCQEHSDERVLASLPSTIRRRTLRHLYLPQIQHCYLFKGAKQKLIDAILAAGRVELYMPQVEVVSEGDHVNDLYILLQGGIELLNPRLTSTLMTSSSSASEDLLLGETGASKHGGRRMLLLPGDCFSEVSFFTQIPNLEAARTLDVCRVMLVSRAAYDSISKDFLLGGQQVLTNLLNRCMERERLEVRIPRDDTQDGYYRHQQAVVDLARVRCIVMQHSQHVSESRVFEFLSAASRGDEGMMRRMLEQGHEINACDYDNRSALMLSCAKGHTSCVRALLESGADCKLRDSSGSCALMEACKSSNASIITDLLRHGAKLNMEAATLAGHLCRAVHDGDMRFLYRMIHAGANMAACDYDMRSALHVAAAEGNLAAVKMLVGDGNAPISVLDRFGNSPLDEARRVGAQTVVDFLESCVTELEQNQSLAKFIRQRTTDLLQACACGDVIRVRSLLERHVPPDCADYDNRTGMMLAAVKGHLEVVQELLRWGGDPAAKDNFGTTAKSEAVKYGWTEIVQLLQREEELKSMVA</sequence>
<dbReference type="InterPro" id="IPR005821">
    <property type="entry name" value="Ion_trans_dom"/>
</dbReference>
<evidence type="ECO:0000313" key="13">
    <source>
        <dbReference type="EMBL" id="GAX83177.1"/>
    </source>
</evidence>
<feature type="transmembrane region" description="Helical" evidence="11">
    <location>
        <begin position="61"/>
        <end position="81"/>
    </location>
</feature>
<reference evidence="13 14" key="1">
    <citation type="submission" date="2017-08" db="EMBL/GenBank/DDBJ databases">
        <title>Acidophilic green algal genome provides insights into adaptation to an acidic environment.</title>
        <authorList>
            <person name="Hirooka S."/>
            <person name="Hirose Y."/>
            <person name="Kanesaki Y."/>
            <person name="Higuchi S."/>
            <person name="Fujiwara T."/>
            <person name="Onuma R."/>
            <person name="Era A."/>
            <person name="Ohbayashi R."/>
            <person name="Uzuka A."/>
            <person name="Nozaki H."/>
            <person name="Yoshikawa H."/>
            <person name="Miyagishima S.Y."/>
        </authorList>
    </citation>
    <scope>NUCLEOTIDE SEQUENCE [LARGE SCALE GENOMIC DNA]</scope>
    <source>
        <strain evidence="13 14">NIES-2499</strain>
    </source>
</reference>
<feature type="transmembrane region" description="Helical" evidence="11">
    <location>
        <begin position="216"/>
        <end position="236"/>
    </location>
</feature>
<dbReference type="CDD" id="cd00038">
    <property type="entry name" value="CAP_ED"/>
    <property type="match status" value="1"/>
</dbReference>
<keyword evidence="4 11" id="KW-0812">Transmembrane</keyword>
<dbReference type="Gene3D" id="1.10.287.70">
    <property type="match status" value="1"/>
</dbReference>
<dbReference type="InterPro" id="IPR045319">
    <property type="entry name" value="KAT/AKT"/>
</dbReference>
<keyword evidence="8" id="KW-0406">Ion transport</keyword>
<organism evidence="13 14">
    <name type="scientific">Chlamydomonas eustigma</name>
    <dbReference type="NCBI Taxonomy" id="1157962"/>
    <lineage>
        <taxon>Eukaryota</taxon>
        <taxon>Viridiplantae</taxon>
        <taxon>Chlorophyta</taxon>
        <taxon>core chlorophytes</taxon>
        <taxon>Chlorophyceae</taxon>
        <taxon>CS clade</taxon>
        <taxon>Chlamydomonadales</taxon>
        <taxon>Chlamydomonadaceae</taxon>
        <taxon>Chlamydomonas</taxon>
    </lineage>
</organism>
<dbReference type="STRING" id="1157962.A0A250XJC7"/>
<evidence type="ECO:0000256" key="5">
    <source>
        <dbReference type="ARBA" id="ARBA00022826"/>
    </source>
</evidence>
<keyword evidence="6" id="KW-0407">Ion channel</keyword>
<dbReference type="PROSITE" id="PS50042">
    <property type="entry name" value="CNMP_BINDING_3"/>
    <property type="match status" value="1"/>
</dbReference>
<evidence type="ECO:0000256" key="6">
    <source>
        <dbReference type="ARBA" id="ARBA00022882"/>
    </source>
</evidence>
<protein>
    <recommendedName>
        <fullName evidence="12">Cyclic nucleotide-binding domain-containing protein</fullName>
    </recommendedName>
</protein>
<dbReference type="GO" id="GO:0034702">
    <property type="term" value="C:monoatomic ion channel complex"/>
    <property type="evidence" value="ECO:0007669"/>
    <property type="project" value="UniProtKB-KW"/>
</dbReference>
<feature type="repeat" description="ANK" evidence="10">
    <location>
        <begin position="777"/>
        <end position="809"/>
    </location>
</feature>
<evidence type="ECO:0000259" key="12">
    <source>
        <dbReference type="PROSITE" id="PS50042"/>
    </source>
</evidence>
<comment type="caution">
    <text evidence="13">The sequence shown here is derived from an EMBL/GenBank/DDBJ whole genome shotgun (WGS) entry which is preliminary data.</text>
</comment>
<dbReference type="PROSITE" id="PS50088">
    <property type="entry name" value="ANK_REPEAT"/>
    <property type="match status" value="4"/>
</dbReference>
<dbReference type="InterPro" id="IPR036770">
    <property type="entry name" value="Ankyrin_rpt-contain_sf"/>
</dbReference>
<dbReference type="EMBL" id="BEGY01000093">
    <property type="protein sequence ID" value="GAX83177.1"/>
    <property type="molecule type" value="Genomic_DNA"/>
</dbReference>
<evidence type="ECO:0000256" key="1">
    <source>
        <dbReference type="ARBA" id="ARBA00004141"/>
    </source>
</evidence>
<dbReference type="PROSITE" id="PS50297">
    <property type="entry name" value="ANK_REP_REGION"/>
    <property type="match status" value="3"/>
</dbReference>
<feature type="transmembrane region" description="Helical" evidence="11">
    <location>
        <begin position="101"/>
        <end position="120"/>
    </location>
</feature>
<proteinExistence type="inferred from homology"/>
<evidence type="ECO:0000256" key="9">
    <source>
        <dbReference type="ARBA" id="ARBA00023136"/>
    </source>
</evidence>
<dbReference type="InterPro" id="IPR002110">
    <property type="entry name" value="Ankyrin_rpt"/>
</dbReference>
<feature type="transmembrane region" description="Helical" evidence="11">
    <location>
        <begin position="141"/>
        <end position="161"/>
    </location>
</feature>
<keyword evidence="5" id="KW-0633">Potassium transport</keyword>
<evidence type="ECO:0000256" key="10">
    <source>
        <dbReference type="PROSITE-ProRule" id="PRU00023"/>
    </source>
</evidence>
<feature type="domain" description="Cyclic nucleotide-binding" evidence="12">
    <location>
        <begin position="350"/>
        <end position="474"/>
    </location>
</feature>
<evidence type="ECO:0000256" key="7">
    <source>
        <dbReference type="ARBA" id="ARBA00022989"/>
    </source>
</evidence>
<keyword evidence="6" id="KW-0851">Voltage-gated channel</keyword>
<dbReference type="InterPro" id="IPR018490">
    <property type="entry name" value="cNMP-bd_dom_sf"/>
</dbReference>
<dbReference type="Gene3D" id="1.10.287.630">
    <property type="entry name" value="Helix hairpin bin"/>
    <property type="match status" value="1"/>
</dbReference>
<keyword evidence="9 11" id="KW-0472">Membrane</keyword>
<evidence type="ECO:0000256" key="4">
    <source>
        <dbReference type="ARBA" id="ARBA00022692"/>
    </source>
</evidence>
<evidence type="ECO:0000256" key="8">
    <source>
        <dbReference type="ARBA" id="ARBA00023065"/>
    </source>
</evidence>
<keyword evidence="5" id="KW-0631">Potassium channel</keyword>
<dbReference type="PANTHER" id="PTHR45743:SF2">
    <property type="entry name" value="POTASSIUM CHANNEL AKT1"/>
    <property type="match status" value="1"/>
</dbReference>
<gene>
    <name evidence="13" type="ORF">CEUSTIGMA_g10603.t1</name>
</gene>
<dbReference type="SUPFAM" id="SSF81324">
    <property type="entry name" value="Voltage-gated potassium channels"/>
    <property type="match status" value="1"/>
</dbReference>
<dbReference type="Pfam" id="PF00520">
    <property type="entry name" value="Ion_trans"/>
    <property type="match status" value="1"/>
</dbReference>
<feature type="repeat" description="ANK" evidence="10">
    <location>
        <begin position="671"/>
        <end position="695"/>
    </location>
</feature>
<dbReference type="Pfam" id="PF12796">
    <property type="entry name" value="Ank_2"/>
    <property type="match status" value="2"/>
</dbReference>
<dbReference type="OrthoDB" id="2012993at2759"/>
<feature type="repeat" description="ANK" evidence="10">
    <location>
        <begin position="605"/>
        <end position="637"/>
    </location>
</feature>
<feature type="repeat" description="ANK" evidence="10">
    <location>
        <begin position="572"/>
        <end position="604"/>
    </location>
</feature>
<dbReference type="Gene3D" id="1.25.40.20">
    <property type="entry name" value="Ankyrin repeat-containing domain"/>
    <property type="match status" value="3"/>
</dbReference>
<dbReference type="AlphaFoldDB" id="A0A250XJC7"/>
<name>A0A250XJC7_9CHLO</name>
<dbReference type="PANTHER" id="PTHR45743">
    <property type="entry name" value="POTASSIUM CHANNEL AKT1"/>
    <property type="match status" value="1"/>
</dbReference>
<keyword evidence="5" id="KW-0630">Potassium</keyword>
<dbReference type="Proteomes" id="UP000232323">
    <property type="component" value="Unassembled WGS sequence"/>
</dbReference>
<dbReference type="InterPro" id="IPR000595">
    <property type="entry name" value="cNMP-bd_dom"/>
</dbReference>
<dbReference type="Pfam" id="PF00023">
    <property type="entry name" value="Ank"/>
    <property type="match status" value="1"/>
</dbReference>
<keyword evidence="10" id="KW-0040">ANK repeat</keyword>
<keyword evidence="14" id="KW-1185">Reference proteome</keyword>
<dbReference type="InterPro" id="IPR013099">
    <property type="entry name" value="K_chnl_dom"/>
</dbReference>
<evidence type="ECO:0000256" key="11">
    <source>
        <dbReference type="SAM" id="Phobius"/>
    </source>
</evidence>
<accession>A0A250XJC7</accession>
<dbReference type="InterPro" id="IPR014710">
    <property type="entry name" value="RmlC-like_jellyroll"/>
</dbReference>
<evidence type="ECO:0000256" key="2">
    <source>
        <dbReference type="ARBA" id="ARBA00007929"/>
    </source>
</evidence>
<dbReference type="SUPFAM" id="SSF48403">
    <property type="entry name" value="Ankyrin repeat"/>
    <property type="match status" value="1"/>
</dbReference>
<dbReference type="Pfam" id="PF07885">
    <property type="entry name" value="Ion_trans_2"/>
    <property type="match status" value="1"/>
</dbReference>
<dbReference type="SUPFAM" id="SSF51206">
    <property type="entry name" value="cAMP-binding domain-like"/>
    <property type="match status" value="1"/>
</dbReference>
<comment type="subcellular location">
    <subcellularLocation>
        <location evidence="1">Membrane</location>
        <topology evidence="1">Multi-pass membrane protein</topology>
    </subcellularLocation>
</comment>
<dbReference type="SMART" id="SM00248">
    <property type="entry name" value="ANK"/>
    <property type="match status" value="6"/>
</dbReference>
<dbReference type="Gene3D" id="2.60.120.10">
    <property type="entry name" value="Jelly Rolls"/>
    <property type="match status" value="1"/>
</dbReference>
<keyword evidence="3" id="KW-0813">Transport</keyword>
<keyword evidence="7 11" id="KW-1133">Transmembrane helix</keyword>
<evidence type="ECO:0000256" key="3">
    <source>
        <dbReference type="ARBA" id="ARBA00022448"/>
    </source>
</evidence>
<comment type="similarity">
    <text evidence="2">Belongs to the potassium channel family. Plant (TC 1.A.1.4) subfamily.</text>
</comment>
<dbReference type="GO" id="GO:0005249">
    <property type="term" value="F:voltage-gated potassium channel activity"/>
    <property type="evidence" value="ECO:0007669"/>
    <property type="project" value="InterPro"/>
</dbReference>